<feature type="transmembrane region" description="Helical" evidence="2">
    <location>
        <begin position="41"/>
        <end position="62"/>
    </location>
</feature>
<evidence type="ECO:0000313" key="4">
    <source>
        <dbReference type="Proteomes" id="UP000198282"/>
    </source>
</evidence>
<keyword evidence="2" id="KW-1133">Transmembrane helix</keyword>
<evidence type="ECO:0000256" key="2">
    <source>
        <dbReference type="SAM" id="Phobius"/>
    </source>
</evidence>
<evidence type="ECO:0000313" key="3">
    <source>
        <dbReference type="EMBL" id="SNS53992.1"/>
    </source>
</evidence>
<dbReference type="EMBL" id="FZOD01000011">
    <property type="protein sequence ID" value="SNS53992.1"/>
    <property type="molecule type" value="Genomic_DNA"/>
</dbReference>
<evidence type="ECO:0000256" key="1">
    <source>
        <dbReference type="SAM" id="MobiDB-lite"/>
    </source>
</evidence>
<organism evidence="3 4">
    <name type="scientific">Streptosporangium subroseum</name>
    <dbReference type="NCBI Taxonomy" id="106412"/>
    <lineage>
        <taxon>Bacteria</taxon>
        <taxon>Bacillati</taxon>
        <taxon>Actinomycetota</taxon>
        <taxon>Actinomycetes</taxon>
        <taxon>Streptosporangiales</taxon>
        <taxon>Streptosporangiaceae</taxon>
        <taxon>Streptosporangium</taxon>
    </lineage>
</organism>
<sequence>MPSPDFGSWFPLGRHIFTPSSDATPSPDRSTPKKPMPARRYVIALAAGFTALTVASITVGIVSSGGDSLSQTAASAALIGAQQTGDPLPSAAPDDGLSEDATVATETIEPSDAPETAPPQATAEASATPDDTAAPDDTATPDESSTPDDPAPSDDPSTPDDPAPSDTATPDDPTPSDDPSTPDDPTTPPNDPSPSDTATPGDPTPSDDPSTPDDPTTPPNDPT</sequence>
<reference evidence="3 4" key="1">
    <citation type="submission" date="2017-06" db="EMBL/GenBank/DDBJ databases">
        <authorList>
            <person name="Kim H.J."/>
            <person name="Triplett B.A."/>
        </authorList>
    </citation>
    <scope>NUCLEOTIDE SEQUENCE [LARGE SCALE GENOMIC DNA]</scope>
    <source>
        <strain evidence="3 4">CGMCC 4.2132</strain>
    </source>
</reference>
<protein>
    <submittedName>
        <fullName evidence="3">Uncharacterized protein</fullName>
    </submittedName>
</protein>
<feature type="region of interest" description="Disordered" evidence="1">
    <location>
        <begin position="80"/>
        <end position="223"/>
    </location>
</feature>
<name>A0A239FCW0_9ACTN</name>
<accession>A0A239FCW0</accession>
<keyword evidence="2" id="KW-0472">Membrane</keyword>
<keyword evidence="2" id="KW-0812">Transmembrane</keyword>
<feature type="compositionally biased region" description="Low complexity" evidence="1">
    <location>
        <begin position="113"/>
        <end position="148"/>
    </location>
</feature>
<dbReference type="Proteomes" id="UP000198282">
    <property type="component" value="Unassembled WGS sequence"/>
</dbReference>
<gene>
    <name evidence="3" type="ORF">SAMN05216276_101172</name>
</gene>
<feature type="region of interest" description="Disordered" evidence="1">
    <location>
        <begin position="17"/>
        <end position="36"/>
    </location>
</feature>
<proteinExistence type="predicted"/>
<keyword evidence="4" id="KW-1185">Reference proteome</keyword>
<feature type="non-terminal residue" evidence="3">
    <location>
        <position position="223"/>
    </location>
</feature>
<feature type="compositionally biased region" description="Polar residues" evidence="1">
    <location>
        <begin position="18"/>
        <end position="29"/>
    </location>
</feature>
<dbReference type="AlphaFoldDB" id="A0A239FCW0"/>